<reference evidence="2 3" key="1">
    <citation type="submission" date="2020-12" db="EMBL/GenBank/DDBJ databases">
        <title>Oil enriched cultivation method for isolating marine PHA-producing bacteria.</title>
        <authorList>
            <person name="Zheng W."/>
            <person name="Yu S."/>
            <person name="Huang Y."/>
        </authorList>
    </citation>
    <scope>NUCLEOTIDE SEQUENCE [LARGE SCALE GENOMIC DNA]</scope>
    <source>
        <strain evidence="2 3">SY-2-6</strain>
    </source>
</reference>
<keyword evidence="3" id="KW-1185">Reference proteome</keyword>
<accession>A0ABS3E139</accession>
<feature type="region of interest" description="Disordered" evidence="1">
    <location>
        <begin position="1"/>
        <end position="58"/>
    </location>
</feature>
<proteinExistence type="predicted"/>
<name>A0ABS3E139_9BACI</name>
<comment type="caution">
    <text evidence="2">The sequence shown here is derived from an EMBL/GenBank/DDBJ whole genome shotgun (WGS) entry which is preliminary data.</text>
</comment>
<organism evidence="2 3">
    <name type="scientific">Halobacillus kuroshimensis</name>
    <dbReference type="NCBI Taxonomy" id="302481"/>
    <lineage>
        <taxon>Bacteria</taxon>
        <taxon>Bacillati</taxon>
        <taxon>Bacillota</taxon>
        <taxon>Bacilli</taxon>
        <taxon>Bacillales</taxon>
        <taxon>Bacillaceae</taxon>
        <taxon>Halobacillus</taxon>
    </lineage>
</organism>
<dbReference type="RefSeq" id="WP_206936131.1">
    <property type="nucleotide sequence ID" value="NZ_JAEKJY010000008.1"/>
</dbReference>
<dbReference type="EMBL" id="JAEKJY010000008">
    <property type="protein sequence ID" value="MBN8237297.1"/>
    <property type="molecule type" value="Genomic_DNA"/>
</dbReference>
<dbReference type="Proteomes" id="UP000663970">
    <property type="component" value="Unassembled WGS sequence"/>
</dbReference>
<protein>
    <submittedName>
        <fullName evidence="2">Uncharacterized protein</fullName>
    </submittedName>
</protein>
<gene>
    <name evidence="2" type="ORF">JF544_18800</name>
</gene>
<evidence type="ECO:0000313" key="2">
    <source>
        <dbReference type="EMBL" id="MBN8237297.1"/>
    </source>
</evidence>
<sequence>MKPIQKDFPYQRTFDRISKENSPYSKLKARSGQSGDEGTPEARNLHDIKRELQTLDEK</sequence>
<evidence type="ECO:0000313" key="3">
    <source>
        <dbReference type="Proteomes" id="UP000663970"/>
    </source>
</evidence>
<evidence type="ECO:0000256" key="1">
    <source>
        <dbReference type="SAM" id="MobiDB-lite"/>
    </source>
</evidence>
<feature type="compositionally biased region" description="Basic and acidic residues" evidence="1">
    <location>
        <begin position="43"/>
        <end position="58"/>
    </location>
</feature>